<dbReference type="PANTHER" id="PTHR44394:SF1">
    <property type="entry name" value="BETA-ALANINE-ACTIVATING ENZYME"/>
    <property type="match status" value="1"/>
</dbReference>
<keyword evidence="2" id="KW-1185">Reference proteome</keyword>
<dbReference type="InterPro" id="IPR015943">
    <property type="entry name" value="WD40/YVTN_repeat-like_dom_sf"/>
</dbReference>
<evidence type="ECO:0000313" key="3">
    <source>
        <dbReference type="WBParaSite" id="NBR_0000368201-mRNA-1"/>
    </source>
</evidence>
<dbReference type="PANTHER" id="PTHR44394">
    <property type="entry name" value="BETA-ALANINE-ACTIVATING ENZYME"/>
    <property type="match status" value="1"/>
</dbReference>
<dbReference type="SUPFAM" id="SSF50998">
    <property type="entry name" value="Quinoprotein alcohol dehydrogenase-like"/>
    <property type="match status" value="1"/>
</dbReference>
<dbReference type="InterPro" id="IPR052091">
    <property type="entry name" value="Beta-ala_Activ/Resist"/>
</dbReference>
<dbReference type="STRING" id="27835.A0A0N4XMD0"/>
<organism evidence="3">
    <name type="scientific">Nippostrongylus brasiliensis</name>
    <name type="common">Rat hookworm</name>
    <dbReference type="NCBI Taxonomy" id="27835"/>
    <lineage>
        <taxon>Eukaryota</taxon>
        <taxon>Metazoa</taxon>
        <taxon>Ecdysozoa</taxon>
        <taxon>Nematoda</taxon>
        <taxon>Chromadorea</taxon>
        <taxon>Rhabditida</taxon>
        <taxon>Rhabditina</taxon>
        <taxon>Rhabditomorpha</taxon>
        <taxon>Strongyloidea</taxon>
        <taxon>Heligmosomidae</taxon>
        <taxon>Nippostrongylus</taxon>
    </lineage>
</organism>
<dbReference type="Proteomes" id="UP000271162">
    <property type="component" value="Unassembled WGS sequence"/>
</dbReference>
<dbReference type="AlphaFoldDB" id="A0A0N4XMD0"/>
<protein>
    <submittedName>
        <fullName evidence="3">Acyl-CoA synthetase family member 4 (inferred by orthology to a human protein)</fullName>
    </submittedName>
</protein>
<dbReference type="InterPro" id="IPR011047">
    <property type="entry name" value="Quinoprotein_ADH-like_sf"/>
</dbReference>
<dbReference type="WBParaSite" id="NBR_0000368201-mRNA-1">
    <property type="protein sequence ID" value="NBR_0000368201-mRNA-1"/>
    <property type="gene ID" value="NBR_0000368201"/>
</dbReference>
<dbReference type="Gene3D" id="3.30.300.30">
    <property type="match status" value="1"/>
</dbReference>
<evidence type="ECO:0000313" key="2">
    <source>
        <dbReference type="Proteomes" id="UP000271162"/>
    </source>
</evidence>
<name>A0A0N4XMD0_NIPBR</name>
<dbReference type="EMBL" id="UYSL01005843">
    <property type="protein sequence ID" value="VDL67272.1"/>
    <property type="molecule type" value="Genomic_DNA"/>
</dbReference>
<accession>A0A0N4XMD0</accession>
<dbReference type="Gene3D" id="2.130.10.10">
    <property type="entry name" value="YVTN repeat-like/Quinoprotein amine dehydrogenase"/>
    <property type="match status" value="1"/>
</dbReference>
<sequence length="210" mass="23172">MVLPSILLPSKVIYLETVPVNSSGKVDKPRLIELLEKECSTQRKSYGAFLAYLRKFSIQSATDIHFHSFVDYAEIALMFGDVEALHDILSPDIPIVDVLQKYIPSKPSQGSNDGVPMCAFEEVQVTTRNQPIIKWACDTGKCIDGTPLFLTSSEGDIVVVASHSGFVACIRVHDGTDRWQTRLPCRFEASPECCGELIAIGTLSLCLSYQ</sequence>
<dbReference type="GO" id="GO:0043041">
    <property type="term" value="P:amino acid activation for nonribosomal peptide biosynthetic process"/>
    <property type="evidence" value="ECO:0007669"/>
    <property type="project" value="TreeGrafter"/>
</dbReference>
<reference evidence="3" key="1">
    <citation type="submission" date="2017-02" db="UniProtKB">
        <authorList>
            <consortium name="WormBaseParasite"/>
        </authorList>
    </citation>
    <scope>IDENTIFICATION</scope>
</reference>
<dbReference type="InterPro" id="IPR045851">
    <property type="entry name" value="AMP-bd_C_sf"/>
</dbReference>
<gene>
    <name evidence="1" type="ORF">NBR_LOCUS3683</name>
</gene>
<reference evidence="1 2" key="2">
    <citation type="submission" date="2018-11" db="EMBL/GenBank/DDBJ databases">
        <authorList>
            <consortium name="Pathogen Informatics"/>
        </authorList>
    </citation>
    <scope>NUCLEOTIDE SEQUENCE [LARGE SCALE GENOMIC DNA]</scope>
</reference>
<proteinExistence type="predicted"/>
<evidence type="ECO:0000313" key="1">
    <source>
        <dbReference type="EMBL" id="VDL67272.1"/>
    </source>
</evidence>